<accession>A0AAW2H8F3</accession>
<comment type="caution">
    <text evidence="2">The sequence shown here is derived from an EMBL/GenBank/DDBJ whole genome shotgun (WGS) entry which is preliminary data.</text>
</comment>
<dbReference type="AlphaFoldDB" id="A0AAW2H8F3"/>
<proteinExistence type="predicted"/>
<dbReference type="EMBL" id="JARGDH010000006">
    <property type="protein sequence ID" value="KAL0265954.1"/>
    <property type="molecule type" value="Genomic_DNA"/>
</dbReference>
<dbReference type="InterPro" id="IPR036910">
    <property type="entry name" value="HMG_box_dom_sf"/>
</dbReference>
<sequence>MRALSRVFRSVSAKLQQIHRAAIIPSIITMKAHSSMRKFRHRFRREIPCGERFGPFYKPKGVDMFMIDRLRAERREALDAPYRFTALEEWASLREEEREWYRHKAEEYFENVQRKYRERRQRRGGRMRCMAPPGPRPDDVWPADRALRDRCKRRITGLDLFARDMYRKPRIGENPLDWYARISRAWDRELDVATKERYEAEARNYGEGEGTKNAVQARYAYLADIFRAIAFLFQELDSPHELGPDDIAYLDRLLHACKHLPRKTVSEPRMANMNAYRIFLRDFRHLAERPEGHVFRQMKKLWDGASEETKRICRERAAEENESRRQVLESMRRARQTAGDSTSGVSSEHSAGE</sequence>
<evidence type="ECO:0000313" key="2">
    <source>
        <dbReference type="EMBL" id="KAL0265954.1"/>
    </source>
</evidence>
<organism evidence="2">
    <name type="scientific">Menopon gallinae</name>
    <name type="common">poultry shaft louse</name>
    <dbReference type="NCBI Taxonomy" id="328185"/>
    <lineage>
        <taxon>Eukaryota</taxon>
        <taxon>Metazoa</taxon>
        <taxon>Ecdysozoa</taxon>
        <taxon>Arthropoda</taxon>
        <taxon>Hexapoda</taxon>
        <taxon>Insecta</taxon>
        <taxon>Pterygota</taxon>
        <taxon>Neoptera</taxon>
        <taxon>Paraneoptera</taxon>
        <taxon>Psocodea</taxon>
        <taxon>Troctomorpha</taxon>
        <taxon>Phthiraptera</taxon>
        <taxon>Amblycera</taxon>
        <taxon>Menoponidae</taxon>
        <taxon>Menopon</taxon>
    </lineage>
</organism>
<reference evidence="2" key="1">
    <citation type="journal article" date="2024" name="Gigascience">
        <title>Chromosome-level genome of the poultry shaft louse Menopon gallinae provides insight into the host-switching and adaptive evolution of parasitic lice.</title>
        <authorList>
            <person name="Xu Y."/>
            <person name="Ma L."/>
            <person name="Liu S."/>
            <person name="Liang Y."/>
            <person name="Liu Q."/>
            <person name="He Z."/>
            <person name="Tian L."/>
            <person name="Duan Y."/>
            <person name="Cai W."/>
            <person name="Li H."/>
            <person name="Song F."/>
        </authorList>
    </citation>
    <scope>NUCLEOTIDE SEQUENCE</scope>
    <source>
        <strain evidence="2">Cailab_2023a</strain>
    </source>
</reference>
<feature type="region of interest" description="Disordered" evidence="1">
    <location>
        <begin position="314"/>
        <end position="353"/>
    </location>
</feature>
<evidence type="ECO:0000256" key="1">
    <source>
        <dbReference type="SAM" id="MobiDB-lite"/>
    </source>
</evidence>
<dbReference type="SUPFAM" id="SSF47095">
    <property type="entry name" value="HMG-box"/>
    <property type="match status" value="1"/>
</dbReference>
<name>A0AAW2H8F3_9NEOP</name>
<feature type="compositionally biased region" description="Polar residues" evidence="1">
    <location>
        <begin position="338"/>
        <end position="353"/>
    </location>
</feature>
<dbReference type="Gene3D" id="1.10.30.10">
    <property type="entry name" value="High mobility group box domain"/>
    <property type="match status" value="1"/>
</dbReference>
<protein>
    <submittedName>
        <fullName evidence="2">Uncharacterized protein</fullName>
    </submittedName>
</protein>
<feature type="compositionally biased region" description="Basic and acidic residues" evidence="1">
    <location>
        <begin position="314"/>
        <end position="332"/>
    </location>
</feature>
<dbReference type="GO" id="GO:0005634">
    <property type="term" value="C:nucleus"/>
    <property type="evidence" value="ECO:0007669"/>
    <property type="project" value="UniProtKB-ARBA"/>
</dbReference>
<gene>
    <name evidence="2" type="ORF">PYX00_011671</name>
</gene>